<comment type="similarity">
    <text evidence="7">Belongs to the protein kinase superfamily. Ser/Thr protein kinase family. GCN2 subfamily.</text>
</comment>
<evidence type="ECO:0000256" key="6">
    <source>
        <dbReference type="ARBA" id="ARBA00022840"/>
    </source>
</evidence>
<keyword evidence="14" id="KW-1185">Reference proteome</keyword>
<dbReference type="GO" id="GO:0005524">
    <property type="term" value="F:ATP binding"/>
    <property type="evidence" value="ECO:0007669"/>
    <property type="project" value="UniProtKB-UniRule"/>
</dbReference>
<feature type="compositionally biased region" description="Polar residues" evidence="11">
    <location>
        <begin position="377"/>
        <end position="388"/>
    </location>
</feature>
<feature type="region of interest" description="Disordered" evidence="11">
    <location>
        <begin position="348"/>
        <end position="399"/>
    </location>
</feature>
<dbReference type="Gene3D" id="1.10.510.10">
    <property type="entry name" value="Transferase(Phosphotransferase) domain 1"/>
    <property type="match status" value="1"/>
</dbReference>
<evidence type="ECO:0000259" key="12">
    <source>
        <dbReference type="PROSITE" id="PS50011"/>
    </source>
</evidence>
<evidence type="ECO:0000313" key="14">
    <source>
        <dbReference type="Proteomes" id="UP000567179"/>
    </source>
</evidence>
<evidence type="ECO:0000256" key="8">
    <source>
        <dbReference type="ARBA" id="ARBA00047899"/>
    </source>
</evidence>
<protein>
    <recommendedName>
        <fullName evidence="1">non-specific serine/threonine protein kinase</fullName>
        <ecNumber evidence="1">2.7.11.1</ecNumber>
    </recommendedName>
</protein>
<evidence type="ECO:0000256" key="7">
    <source>
        <dbReference type="ARBA" id="ARBA00037982"/>
    </source>
</evidence>
<dbReference type="PANTHER" id="PTHR11042">
    <property type="entry name" value="EUKARYOTIC TRANSLATION INITIATION FACTOR 2-ALPHA KINASE EIF2-ALPHA KINASE -RELATED"/>
    <property type="match status" value="1"/>
</dbReference>
<dbReference type="Gene3D" id="3.30.200.20">
    <property type="entry name" value="Phosphorylase Kinase, domain 1"/>
    <property type="match status" value="1"/>
</dbReference>
<sequence length="872" mass="96900">MQCCVHTPEYILSHVPPSPPAIMTSSGALVVPFTNTNVSPGRLSRSSRAQSFEEAPEQWQPILHASNQVVLYNPHSHALSIALTTNEAAKGVVVTRRPRLESTDIHTRDTCPYCKQTLPPGFSHDTNGDSEERWEDVDEVAEDASTDPAYHSRASDYFRLLQIANETSSNASSRRQSRSPTFRVGDDEDSNERRREMEENRSTQGAFPAEKMAEGYFKMFFQEECKLGMGANGTVYLCQHVLDGNPLGHFAVKKIAVGESHSYLLKILREVRLLERLHHPNIISYHHAWLENAQFSSFGPKVPTLHVLMQWAEGGSLDDFIDVRLGRKTAHAHMHPMLNAQSTFDPIVPEPVLPGPSVAAEPTTPKQKPKNMRFASAESSPGVNAQEQEPQHGASHSRSARIRAFRAYQRAPPEEKDRMRREMENNFGTAFPPAGGGAAGGSSRSTKEWTAVHLLSAEEIKSLFHDVSEGLAFLHDKSILHLDLKPGNVLLTWDEGRLIPRAMLSDFGTSRDMINSSRAQRSGNTGTLEYIAPESLPSPKTGLLRQIDSKADMWSLGMILHKLLFFKLPYRYAADGDANGEPISRNEEGEKLSKLEKEVQNYPGFKANAAHVATFEARRLPRAFLVLLENLLHKSPATRPSCDRVNAAIREGKLDPLVEPVTSGNMSLAPRPRLESDTQAESNIVEGSPTSMINEIPRMLELPSSVDILGVEQSLWRRWLTWTTWTTFLSSNVPAAGNKPRRGPSLARRQWIVLGMKTIRSSLLVIKVVTLGWLCPEPLTHPRTWVVAVLLTAAVADTVREHEDELDMWKRPSSEKQQLSLLLSRRGWRSIYVTVGLAALHFGVLGLASSSWGLAYAAPWWRSACCAGLGLP</sequence>
<keyword evidence="5" id="KW-0418">Kinase</keyword>
<gene>
    <name evidence="13" type="ORF">D9619_010738</name>
</gene>
<feature type="region of interest" description="Disordered" evidence="11">
    <location>
        <begin position="660"/>
        <end position="680"/>
    </location>
</feature>
<evidence type="ECO:0000256" key="5">
    <source>
        <dbReference type="ARBA" id="ARBA00022777"/>
    </source>
</evidence>
<dbReference type="Pfam" id="PF00069">
    <property type="entry name" value="Pkinase"/>
    <property type="match status" value="2"/>
</dbReference>
<evidence type="ECO:0000256" key="1">
    <source>
        <dbReference type="ARBA" id="ARBA00012513"/>
    </source>
</evidence>
<dbReference type="PROSITE" id="PS00108">
    <property type="entry name" value="PROTEIN_KINASE_ST"/>
    <property type="match status" value="1"/>
</dbReference>
<dbReference type="AlphaFoldDB" id="A0A8H5F069"/>
<evidence type="ECO:0000256" key="2">
    <source>
        <dbReference type="ARBA" id="ARBA00022527"/>
    </source>
</evidence>
<keyword evidence="3" id="KW-0808">Transferase</keyword>
<name>A0A8H5F069_9AGAR</name>
<dbReference type="FunFam" id="3.30.200.20:FF:000306">
    <property type="entry name" value="IKS protein kinase"/>
    <property type="match status" value="1"/>
</dbReference>
<evidence type="ECO:0000256" key="10">
    <source>
        <dbReference type="PROSITE-ProRule" id="PRU10141"/>
    </source>
</evidence>
<evidence type="ECO:0000256" key="9">
    <source>
        <dbReference type="ARBA" id="ARBA00048679"/>
    </source>
</evidence>
<dbReference type="EMBL" id="JAACJJ010000030">
    <property type="protein sequence ID" value="KAF5318717.1"/>
    <property type="molecule type" value="Genomic_DNA"/>
</dbReference>
<dbReference type="GO" id="GO:0004674">
    <property type="term" value="F:protein serine/threonine kinase activity"/>
    <property type="evidence" value="ECO:0007669"/>
    <property type="project" value="UniProtKB-KW"/>
</dbReference>
<feature type="binding site" evidence="10">
    <location>
        <position position="254"/>
    </location>
    <ligand>
        <name>ATP</name>
        <dbReference type="ChEBI" id="CHEBI:30616"/>
    </ligand>
</feature>
<dbReference type="Proteomes" id="UP000567179">
    <property type="component" value="Unassembled WGS sequence"/>
</dbReference>
<evidence type="ECO:0000256" key="4">
    <source>
        <dbReference type="ARBA" id="ARBA00022741"/>
    </source>
</evidence>
<feature type="region of interest" description="Disordered" evidence="11">
    <location>
        <begin position="110"/>
        <end position="148"/>
    </location>
</feature>
<dbReference type="CDD" id="cd00180">
    <property type="entry name" value="PKc"/>
    <property type="match status" value="1"/>
</dbReference>
<evidence type="ECO:0000256" key="3">
    <source>
        <dbReference type="ARBA" id="ARBA00022679"/>
    </source>
</evidence>
<dbReference type="GO" id="GO:0005634">
    <property type="term" value="C:nucleus"/>
    <property type="evidence" value="ECO:0007669"/>
    <property type="project" value="TreeGrafter"/>
</dbReference>
<feature type="compositionally biased region" description="Basic and acidic residues" evidence="11">
    <location>
        <begin position="191"/>
        <end position="201"/>
    </location>
</feature>
<dbReference type="GO" id="GO:0005737">
    <property type="term" value="C:cytoplasm"/>
    <property type="evidence" value="ECO:0007669"/>
    <property type="project" value="TreeGrafter"/>
</dbReference>
<dbReference type="PROSITE" id="PS00107">
    <property type="entry name" value="PROTEIN_KINASE_ATP"/>
    <property type="match status" value="1"/>
</dbReference>
<dbReference type="InterPro" id="IPR050339">
    <property type="entry name" value="CC_SR_Kinase"/>
</dbReference>
<dbReference type="SUPFAM" id="SSF56112">
    <property type="entry name" value="Protein kinase-like (PK-like)"/>
    <property type="match status" value="1"/>
</dbReference>
<feature type="compositionally biased region" description="Acidic residues" evidence="11">
    <location>
        <begin position="132"/>
        <end position="145"/>
    </location>
</feature>
<feature type="domain" description="Protein kinase" evidence="12">
    <location>
        <begin position="221"/>
        <end position="658"/>
    </location>
</feature>
<accession>A0A8H5F069</accession>
<dbReference type="SMART" id="SM00220">
    <property type="entry name" value="S_TKc"/>
    <property type="match status" value="1"/>
</dbReference>
<dbReference type="InterPro" id="IPR000719">
    <property type="entry name" value="Prot_kinase_dom"/>
</dbReference>
<proteinExistence type="inferred from homology"/>
<dbReference type="OrthoDB" id="1405469at2759"/>
<comment type="catalytic activity">
    <reaction evidence="9">
        <text>L-seryl-[protein] + ATP = O-phospho-L-seryl-[protein] + ADP + H(+)</text>
        <dbReference type="Rhea" id="RHEA:17989"/>
        <dbReference type="Rhea" id="RHEA-COMP:9863"/>
        <dbReference type="Rhea" id="RHEA-COMP:11604"/>
        <dbReference type="ChEBI" id="CHEBI:15378"/>
        <dbReference type="ChEBI" id="CHEBI:29999"/>
        <dbReference type="ChEBI" id="CHEBI:30616"/>
        <dbReference type="ChEBI" id="CHEBI:83421"/>
        <dbReference type="ChEBI" id="CHEBI:456216"/>
        <dbReference type="EC" id="2.7.11.1"/>
    </reaction>
</comment>
<feature type="region of interest" description="Disordered" evidence="11">
    <location>
        <begin position="168"/>
        <end position="207"/>
    </location>
</feature>
<keyword evidence="2" id="KW-0723">Serine/threonine-protein kinase</keyword>
<keyword evidence="4 10" id="KW-0547">Nucleotide-binding</keyword>
<keyword evidence="6 10" id="KW-0067">ATP-binding</keyword>
<dbReference type="EC" id="2.7.11.1" evidence="1"/>
<dbReference type="InterPro" id="IPR017441">
    <property type="entry name" value="Protein_kinase_ATP_BS"/>
</dbReference>
<organism evidence="13 14">
    <name type="scientific">Psilocybe cf. subviscida</name>
    <dbReference type="NCBI Taxonomy" id="2480587"/>
    <lineage>
        <taxon>Eukaryota</taxon>
        <taxon>Fungi</taxon>
        <taxon>Dikarya</taxon>
        <taxon>Basidiomycota</taxon>
        <taxon>Agaricomycotina</taxon>
        <taxon>Agaricomycetes</taxon>
        <taxon>Agaricomycetidae</taxon>
        <taxon>Agaricales</taxon>
        <taxon>Agaricineae</taxon>
        <taxon>Strophariaceae</taxon>
        <taxon>Psilocybe</taxon>
    </lineage>
</organism>
<dbReference type="PROSITE" id="PS50011">
    <property type="entry name" value="PROTEIN_KINASE_DOM"/>
    <property type="match status" value="1"/>
</dbReference>
<evidence type="ECO:0000256" key="11">
    <source>
        <dbReference type="SAM" id="MobiDB-lite"/>
    </source>
</evidence>
<comment type="caution">
    <text evidence="13">The sequence shown here is derived from an EMBL/GenBank/DDBJ whole genome shotgun (WGS) entry which is preliminary data.</text>
</comment>
<evidence type="ECO:0000313" key="13">
    <source>
        <dbReference type="EMBL" id="KAF5318717.1"/>
    </source>
</evidence>
<dbReference type="PANTHER" id="PTHR11042:SF138">
    <property type="entry name" value="SERINE_THREONINE-PROTEIN KINASE IKS1-RELATED"/>
    <property type="match status" value="1"/>
</dbReference>
<dbReference type="InterPro" id="IPR011009">
    <property type="entry name" value="Kinase-like_dom_sf"/>
</dbReference>
<comment type="catalytic activity">
    <reaction evidence="8">
        <text>L-threonyl-[protein] + ATP = O-phospho-L-threonyl-[protein] + ADP + H(+)</text>
        <dbReference type="Rhea" id="RHEA:46608"/>
        <dbReference type="Rhea" id="RHEA-COMP:11060"/>
        <dbReference type="Rhea" id="RHEA-COMP:11605"/>
        <dbReference type="ChEBI" id="CHEBI:15378"/>
        <dbReference type="ChEBI" id="CHEBI:30013"/>
        <dbReference type="ChEBI" id="CHEBI:30616"/>
        <dbReference type="ChEBI" id="CHEBI:61977"/>
        <dbReference type="ChEBI" id="CHEBI:456216"/>
        <dbReference type="EC" id="2.7.11.1"/>
    </reaction>
</comment>
<reference evidence="13 14" key="1">
    <citation type="journal article" date="2020" name="ISME J.">
        <title>Uncovering the hidden diversity of litter-decomposition mechanisms in mushroom-forming fungi.</title>
        <authorList>
            <person name="Floudas D."/>
            <person name="Bentzer J."/>
            <person name="Ahren D."/>
            <person name="Johansson T."/>
            <person name="Persson P."/>
            <person name="Tunlid A."/>
        </authorList>
    </citation>
    <scope>NUCLEOTIDE SEQUENCE [LARGE SCALE GENOMIC DNA]</scope>
    <source>
        <strain evidence="13 14">CBS 101986</strain>
    </source>
</reference>
<dbReference type="InterPro" id="IPR008271">
    <property type="entry name" value="Ser/Thr_kinase_AS"/>
</dbReference>